<dbReference type="SUPFAM" id="SSF50494">
    <property type="entry name" value="Trypsin-like serine proteases"/>
    <property type="match status" value="1"/>
</dbReference>
<evidence type="ECO:0000313" key="1">
    <source>
        <dbReference type="EMBL" id="CAL5088182.1"/>
    </source>
</evidence>
<sequence length="270" mass="29776">MSRSYSAAFWRSLNESISRSVVQVSVFKGMVPVHLGTGIILCAGPNCIAILTTVTCAEVEKDDDEKRKDDDNEKKRDGYRVFVKFGDLKAKQALVFLSDKILSVLVLPLLDEDMEKILVLDNESFYETDICKSEPVWVVGCFSKALEQVMPAGYVSISDDENTVKGEFVSTFAHSCPIGDGLIGAPIINRFGKIIGLNVTPTAQSSKLNHALKFKSLRDELASLLDEEDYKKPMSSLVSMLRKQLIDFRCRMKSAKKKTDGASSSSATAN</sequence>
<gene>
    <name evidence="1" type="ORF">URODEC1_LOCUS112660</name>
</gene>
<reference evidence="2" key="1">
    <citation type="submission" date="2024-06" db="EMBL/GenBank/DDBJ databases">
        <authorList>
            <person name="Ryan C."/>
        </authorList>
    </citation>
    <scope>NUCLEOTIDE SEQUENCE [LARGE SCALE GENOMIC DNA]</scope>
</reference>
<dbReference type="EMBL" id="OZ075118">
    <property type="protein sequence ID" value="CAL5088182.1"/>
    <property type="molecule type" value="Genomic_DNA"/>
</dbReference>
<proteinExistence type="predicted"/>
<keyword evidence="2" id="KW-1185">Reference proteome</keyword>
<organism evidence="1 2">
    <name type="scientific">Urochloa decumbens</name>
    <dbReference type="NCBI Taxonomy" id="240449"/>
    <lineage>
        <taxon>Eukaryota</taxon>
        <taxon>Viridiplantae</taxon>
        <taxon>Streptophyta</taxon>
        <taxon>Embryophyta</taxon>
        <taxon>Tracheophyta</taxon>
        <taxon>Spermatophyta</taxon>
        <taxon>Magnoliopsida</taxon>
        <taxon>Liliopsida</taxon>
        <taxon>Poales</taxon>
        <taxon>Poaceae</taxon>
        <taxon>PACMAD clade</taxon>
        <taxon>Panicoideae</taxon>
        <taxon>Panicodae</taxon>
        <taxon>Paniceae</taxon>
        <taxon>Melinidinae</taxon>
        <taxon>Urochloa</taxon>
    </lineage>
</organism>
<reference evidence="1 2" key="2">
    <citation type="submission" date="2024-10" db="EMBL/GenBank/DDBJ databases">
        <authorList>
            <person name="Ryan C."/>
        </authorList>
    </citation>
    <scope>NUCLEOTIDE SEQUENCE [LARGE SCALE GENOMIC DNA]</scope>
</reference>
<protein>
    <submittedName>
        <fullName evidence="1">Uncharacterized protein</fullName>
    </submittedName>
</protein>
<evidence type="ECO:0000313" key="2">
    <source>
        <dbReference type="Proteomes" id="UP001497457"/>
    </source>
</evidence>
<dbReference type="InterPro" id="IPR009003">
    <property type="entry name" value="Peptidase_S1_PA"/>
</dbReference>
<dbReference type="Gene3D" id="2.40.10.120">
    <property type="match status" value="1"/>
</dbReference>
<accession>A0ABC9G6V2</accession>
<dbReference type="AlphaFoldDB" id="A0ABC9G6V2"/>
<dbReference type="Proteomes" id="UP001497457">
    <property type="component" value="Chromosome 8b"/>
</dbReference>
<name>A0ABC9G6V2_9POAL</name>